<gene>
    <name evidence="4" type="ORF">HMH01_14570</name>
</gene>
<dbReference type="InterPro" id="IPR022312">
    <property type="entry name" value="DNA_pol_X"/>
</dbReference>
<dbReference type="PANTHER" id="PTHR11276">
    <property type="entry name" value="DNA POLYMERASE TYPE-X FAMILY MEMBER"/>
    <property type="match status" value="1"/>
</dbReference>
<feature type="domain" description="Helix-hairpin-helix DNA-binding motif class 1" evidence="3">
    <location>
        <begin position="58"/>
        <end position="77"/>
    </location>
</feature>
<keyword evidence="2" id="KW-0235">DNA replication</keyword>
<dbReference type="Gene3D" id="1.10.150.20">
    <property type="entry name" value="5' to 3' exonuclease, C-terminal subdomain"/>
    <property type="match status" value="1"/>
</dbReference>
<organism evidence="4 5">
    <name type="scientific">Halovulum dunhuangense</name>
    <dbReference type="NCBI Taxonomy" id="1505036"/>
    <lineage>
        <taxon>Bacteria</taxon>
        <taxon>Pseudomonadati</taxon>
        <taxon>Pseudomonadota</taxon>
        <taxon>Alphaproteobacteria</taxon>
        <taxon>Rhodobacterales</taxon>
        <taxon>Paracoccaceae</taxon>
        <taxon>Halovulum</taxon>
    </lineage>
</organism>
<evidence type="ECO:0000259" key="3">
    <source>
        <dbReference type="SMART" id="SM00278"/>
    </source>
</evidence>
<sequence>MKRMQDNTAIAARLDEAADLLEAQGADRFRVGSYRDAAARLRGLGRPVADIHAEGGRAALIALPDIGERLSRAIVEMLSTGRWAQLERLRGDSAPEALFRTLPGIGPALARTLHETLHVDTLEALEVAAHDGQLEGLHGIGPRRAQAIRDSLAQRLARRSRVRSDTGQEPGVGLLLEIDAHYRAEAAAGRLPQIAPRRFNPDGRAWLPILHADRDGWSFTALHSNTGLAHRLGRTGDWVVIHFSHDATGEGQRTVVTETRGPLKGRRVVRGREAECLQLAGHGKAPTN</sequence>
<dbReference type="InterPro" id="IPR027421">
    <property type="entry name" value="DNA_pol_lamdba_lyase_dom_sf"/>
</dbReference>
<dbReference type="SUPFAM" id="SSF47781">
    <property type="entry name" value="RuvA domain 2-like"/>
    <property type="match status" value="1"/>
</dbReference>
<evidence type="ECO:0000313" key="5">
    <source>
        <dbReference type="Proteomes" id="UP000572377"/>
    </source>
</evidence>
<dbReference type="Pfam" id="PF14716">
    <property type="entry name" value="HHH_8"/>
    <property type="match status" value="1"/>
</dbReference>
<protein>
    <submittedName>
        <fullName evidence="4">DNA-binding protein</fullName>
    </submittedName>
</protein>
<dbReference type="SUPFAM" id="SSF47802">
    <property type="entry name" value="DNA polymerase beta, N-terminal domain-like"/>
    <property type="match status" value="1"/>
</dbReference>
<reference evidence="4 5" key="1">
    <citation type="submission" date="2020-05" db="EMBL/GenBank/DDBJ databases">
        <title>Gimesia benthica sp. nov., a novel planctomycete isolated from a deep-sea water sample of the Northwest Indian Ocean.</title>
        <authorList>
            <person name="Wang J."/>
            <person name="Ruan C."/>
            <person name="Song L."/>
            <person name="Zhu Y."/>
            <person name="Li A."/>
            <person name="Zheng X."/>
            <person name="Wang L."/>
            <person name="Lu Z."/>
            <person name="Huang Y."/>
            <person name="Du W."/>
            <person name="Zhou Y."/>
            <person name="Huang L."/>
            <person name="Dai X."/>
        </authorList>
    </citation>
    <scope>NUCLEOTIDE SEQUENCE [LARGE SCALE GENOMIC DNA]</scope>
    <source>
        <strain evidence="4 5">YYQ-30</strain>
    </source>
</reference>
<accession>A0A849L677</accession>
<dbReference type="InterPro" id="IPR010996">
    <property type="entry name" value="HHH_MUS81"/>
</dbReference>
<dbReference type="Pfam" id="PF14520">
    <property type="entry name" value="HHH_5"/>
    <property type="match status" value="1"/>
</dbReference>
<dbReference type="InterPro" id="IPR003583">
    <property type="entry name" value="Hlx-hairpin-Hlx_DNA-bd_motif"/>
</dbReference>
<evidence type="ECO:0000256" key="1">
    <source>
        <dbReference type="ARBA" id="ARBA00022634"/>
    </source>
</evidence>
<evidence type="ECO:0000256" key="2">
    <source>
        <dbReference type="ARBA" id="ARBA00022705"/>
    </source>
</evidence>
<feature type="domain" description="Helix-hairpin-helix DNA-binding motif class 1" evidence="3">
    <location>
        <begin position="132"/>
        <end position="151"/>
    </location>
</feature>
<keyword evidence="5" id="KW-1185">Reference proteome</keyword>
<evidence type="ECO:0000313" key="4">
    <source>
        <dbReference type="EMBL" id="NNU81662.1"/>
    </source>
</evidence>
<proteinExistence type="predicted"/>
<name>A0A849L677_9RHOB</name>
<dbReference type="GO" id="GO:0003677">
    <property type="term" value="F:DNA binding"/>
    <property type="evidence" value="ECO:0007669"/>
    <property type="project" value="UniProtKB-KW"/>
</dbReference>
<dbReference type="AlphaFoldDB" id="A0A849L677"/>
<dbReference type="Proteomes" id="UP000572377">
    <property type="component" value="Unassembled WGS sequence"/>
</dbReference>
<dbReference type="EMBL" id="JABFBC010000002">
    <property type="protein sequence ID" value="NNU81662.1"/>
    <property type="molecule type" value="Genomic_DNA"/>
</dbReference>
<dbReference type="PANTHER" id="PTHR11276:SF28">
    <property type="entry name" value="DNA POLYMERASE LAMBDA"/>
    <property type="match status" value="1"/>
</dbReference>
<dbReference type="InterPro" id="IPR010994">
    <property type="entry name" value="RuvA_2-like"/>
</dbReference>
<dbReference type="GO" id="GO:0006281">
    <property type="term" value="P:DNA repair"/>
    <property type="evidence" value="ECO:0007669"/>
    <property type="project" value="InterPro"/>
</dbReference>
<keyword evidence="4" id="KW-0238">DNA-binding</keyword>
<feature type="domain" description="Helix-hairpin-helix DNA-binding motif class 1" evidence="3">
    <location>
        <begin position="97"/>
        <end position="116"/>
    </location>
</feature>
<dbReference type="RefSeq" id="WP_171326488.1">
    <property type="nucleotide sequence ID" value="NZ_JABFBC010000002.1"/>
</dbReference>
<comment type="caution">
    <text evidence="4">The sequence shown here is derived from an EMBL/GenBank/DDBJ whole genome shotgun (WGS) entry which is preliminary data.</text>
</comment>
<dbReference type="SMART" id="SM00278">
    <property type="entry name" value="HhH1"/>
    <property type="match status" value="3"/>
</dbReference>
<dbReference type="Gene3D" id="1.10.150.110">
    <property type="entry name" value="DNA polymerase beta, N-terminal domain-like"/>
    <property type="match status" value="1"/>
</dbReference>
<keyword evidence="1" id="KW-0237">DNA synthesis</keyword>
<dbReference type="GO" id="GO:0003887">
    <property type="term" value="F:DNA-directed DNA polymerase activity"/>
    <property type="evidence" value="ECO:0007669"/>
    <property type="project" value="InterPro"/>
</dbReference>